<dbReference type="KEGG" id="muh:HYN43_018555"/>
<protein>
    <submittedName>
        <fullName evidence="1">Uncharacterized protein</fullName>
    </submittedName>
</protein>
<evidence type="ECO:0000313" key="2">
    <source>
        <dbReference type="Proteomes" id="UP000270046"/>
    </source>
</evidence>
<organism evidence="1 2">
    <name type="scientific">Mucilaginibacter celer</name>
    <dbReference type="NCBI Taxonomy" id="2305508"/>
    <lineage>
        <taxon>Bacteria</taxon>
        <taxon>Pseudomonadati</taxon>
        <taxon>Bacteroidota</taxon>
        <taxon>Sphingobacteriia</taxon>
        <taxon>Sphingobacteriales</taxon>
        <taxon>Sphingobacteriaceae</taxon>
        <taxon>Mucilaginibacter</taxon>
    </lineage>
</organism>
<evidence type="ECO:0000313" key="1">
    <source>
        <dbReference type="EMBL" id="AYL97185.1"/>
    </source>
</evidence>
<dbReference type="EMBL" id="CP032869">
    <property type="protein sequence ID" value="AYL97185.1"/>
    <property type="molecule type" value="Genomic_DNA"/>
</dbReference>
<dbReference type="OrthoDB" id="798065at2"/>
<dbReference type="AlphaFoldDB" id="A0A494W106"/>
<reference evidence="1 2" key="1">
    <citation type="submission" date="2018-10" db="EMBL/GenBank/DDBJ databases">
        <title>Genome sequencing of Mucilaginibacter sp. HYN0043.</title>
        <authorList>
            <person name="Kim M."/>
            <person name="Yi H."/>
        </authorList>
    </citation>
    <scope>NUCLEOTIDE SEQUENCE [LARGE SCALE GENOMIC DNA]</scope>
    <source>
        <strain evidence="1 2">HYN0043</strain>
    </source>
</reference>
<gene>
    <name evidence="1" type="ORF">HYN43_018555</name>
</gene>
<keyword evidence="2" id="KW-1185">Reference proteome</keyword>
<proteinExistence type="predicted"/>
<dbReference type="Proteomes" id="UP000270046">
    <property type="component" value="Chromosome"/>
</dbReference>
<sequence length="115" mass="13395">MIKKHEILHTLLYDGTEEGMLDKTFSLPYNQVKYDDFADNNFEELANVAGAEDFKSITETAGFETDGGFLNLYQGSDRLRLYYAKKDNMIYVFAFGEFQPMRYKIYLEGVWELEG</sequence>
<name>A0A494W106_9SPHI</name>
<dbReference type="RefSeq" id="WP_119410762.1">
    <property type="nucleotide sequence ID" value="NZ_CP032869.1"/>
</dbReference>
<accession>A0A494W106</accession>